<dbReference type="InterPro" id="IPR001633">
    <property type="entry name" value="EAL_dom"/>
</dbReference>
<dbReference type="InterPro" id="IPR000160">
    <property type="entry name" value="GGDEF_dom"/>
</dbReference>
<evidence type="ECO:0000313" key="4">
    <source>
        <dbReference type="EMBL" id="BBX54063.1"/>
    </source>
</evidence>
<feature type="transmembrane region" description="Helical" evidence="1">
    <location>
        <begin position="153"/>
        <end position="175"/>
    </location>
</feature>
<dbReference type="InterPro" id="IPR035919">
    <property type="entry name" value="EAL_sf"/>
</dbReference>
<dbReference type="SUPFAM" id="SSF55073">
    <property type="entry name" value="Nucleotide cyclase"/>
    <property type="match status" value="1"/>
</dbReference>
<reference evidence="4 5" key="1">
    <citation type="journal article" date="2019" name="Emerg. Microbes Infect.">
        <title>Comprehensive subspecies identification of 175 nontuberculous mycobacteria species based on 7547 genomic profiles.</title>
        <authorList>
            <person name="Matsumoto Y."/>
            <person name="Kinjo T."/>
            <person name="Motooka D."/>
            <person name="Nabeya D."/>
            <person name="Jung N."/>
            <person name="Uechi K."/>
            <person name="Horii T."/>
            <person name="Iida T."/>
            <person name="Fujita J."/>
            <person name="Nakamura S."/>
        </authorList>
    </citation>
    <scope>NUCLEOTIDE SEQUENCE [LARGE SCALE GENOMIC DNA]</scope>
    <source>
        <strain evidence="4 5">JCM 12603</strain>
    </source>
</reference>
<dbReference type="CDD" id="cd01948">
    <property type="entry name" value="EAL"/>
    <property type="match status" value="1"/>
</dbReference>
<dbReference type="SMART" id="SM00267">
    <property type="entry name" value="GGDEF"/>
    <property type="match status" value="1"/>
</dbReference>
<dbReference type="Pfam" id="PF00563">
    <property type="entry name" value="EAL"/>
    <property type="match status" value="1"/>
</dbReference>
<protein>
    <recommendedName>
        <fullName evidence="6">GGDEF-domain containing protein</fullName>
    </recommendedName>
</protein>
<dbReference type="KEGG" id="mpof:MPOR_50890"/>
<dbReference type="NCBIfam" id="TIGR00254">
    <property type="entry name" value="GGDEF"/>
    <property type="match status" value="1"/>
</dbReference>
<feature type="domain" description="EAL" evidence="2">
    <location>
        <begin position="334"/>
        <end position="589"/>
    </location>
</feature>
<evidence type="ECO:0008006" key="6">
    <source>
        <dbReference type="Google" id="ProtNLM"/>
    </source>
</evidence>
<organism evidence="4 5">
    <name type="scientific">Mycolicibacterium poriferae</name>
    <dbReference type="NCBI Taxonomy" id="39694"/>
    <lineage>
        <taxon>Bacteria</taxon>
        <taxon>Bacillati</taxon>
        <taxon>Actinomycetota</taxon>
        <taxon>Actinomycetes</taxon>
        <taxon>Mycobacteriales</taxon>
        <taxon>Mycobacteriaceae</taxon>
        <taxon>Mycolicibacterium</taxon>
    </lineage>
</organism>
<dbReference type="AlphaFoldDB" id="A0A6N4VIQ5"/>
<dbReference type="PROSITE" id="PS50883">
    <property type="entry name" value="EAL"/>
    <property type="match status" value="1"/>
</dbReference>
<dbReference type="Gene3D" id="3.20.20.450">
    <property type="entry name" value="EAL domain"/>
    <property type="match status" value="1"/>
</dbReference>
<dbReference type="SMART" id="SM00052">
    <property type="entry name" value="EAL"/>
    <property type="match status" value="1"/>
</dbReference>
<dbReference type="Pfam" id="PF00990">
    <property type="entry name" value="GGDEF"/>
    <property type="match status" value="1"/>
</dbReference>
<proteinExistence type="predicted"/>
<keyword evidence="1" id="KW-1133">Transmembrane helix</keyword>
<dbReference type="GO" id="GO:0071111">
    <property type="term" value="F:cyclic-guanylate-specific phosphodiesterase activity"/>
    <property type="evidence" value="ECO:0007669"/>
    <property type="project" value="InterPro"/>
</dbReference>
<keyword evidence="1" id="KW-0472">Membrane</keyword>
<accession>A0A6N4VIQ5</accession>
<dbReference type="InterPro" id="IPR050706">
    <property type="entry name" value="Cyclic-di-GMP_PDE-like"/>
</dbReference>
<evidence type="ECO:0000256" key="1">
    <source>
        <dbReference type="SAM" id="Phobius"/>
    </source>
</evidence>
<feature type="domain" description="GGDEF" evidence="3">
    <location>
        <begin position="212"/>
        <end position="332"/>
    </location>
</feature>
<dbReference type="InterPro" id="IPR029787">
    <property type="entry name" value="Nucleotide_cyclase"/>
</dbReference>
<dbReference type="EMBL" id="AP022570">
    <property type="protein sequence ID" value="BBX54063.1"/>
    <property type="molecule type" value="Genomic_DNA"/>
</dbReference>
<evidence type="ECO:0000259" key="3">
    <source>
        <dbReference type="PROSITE" id="PS50887"/>
    </source>
</evidence>
<keyword evidence="5" id="KW-1185">Reference proteome</keyword>
<dbReference type="PANTHER" id="PTHR33121">
    <property type="entry name" value="CYCLIC DI-GMP PHOSPHODIESTERASE PDEF"/>
    <property type="match status" value="1"/>
</dbReference>
<name>A0A6N4VIQ5_9MYCO</name>
<keyword evidence="1" id="KW-0812">Transmembrane</keyword>
<dbReference type="SUPFAM" id="SSF141868">
    <property type="entry name" value="EAL domain-like"/>
    <property type="match status" value="1"/>
</dbReference>
<dbReference type="InterPro" id="IPR043128">
    <property type="entry name" value="Rev_trsase/Diguanyl_cyclase"/>
</dbReference>
<dbReference type="PROSITE" id="PS50887">
    <property type="entry name" value="GGDEF"/>
    <property type="match status" value="1"/>
</dbReference>
<dbReference type="CDD" id="cd01949">
    <property type="entry name" value="GGDEF"/>
    <property type="match status" value="1"/>
</dbReference>
<sequence length="598" mass="63410">MFEVGRVSAVRAAITRAQKWPGIAQPALWARTAGSSFVFGGVLVALITALTPTSFDHAVLQYANAAVAMSIGIAVLLTGRRVTLVQFHLLVVTAILQITLSVTFATGAAAVSFATLYVFVGCAAFFVAWPTAVLYLGLAMLCSTTALAVTGSVPWWTGLVTAATTAAVGVIILALGQVVAKAELDEVTGLPNRRGFERILSAEVSRASWEKTGPAVVLICVDARAAVQQAFGDRAADALMQQLTSTWLGVLGPGHVLARRSDGELALMLPATTEHDAFALTQRLRQEATREFSAGVSAWAAGESSTPVLERADAALRRAQSIGRNRTMLESSELPPLAVQLSDALAAEDIGVCYQPVMRLDDPDVVIGVEALLRWSPALGPDLNAGEVIRVAEDHDLIAALDQFVLRRACLDAGWVQGRFPGLPLMLSVNVSGLELVKQGYAARVVDTLRTTGWPADQLVLEVTETVLDVDRPSSINALHELRRHGIRVAIDDFGTGYSSLSRLHTLPTDLLKLDGSFVSSIISPSAPRLLQAVAGLADALHLPIVVEGVETARQAAVLRDMGFTMAQGYHFGRPQSREDVAESIRHQATTSGPALGG</sequence>
<evidence type="ECO:0000313" key="5">
    <source>
        <dbReference type="Proteomes" id="UP000466785"/>
    </source>
</evidence>
<evidence type="ECO:0000259" key="2">
    <source>
        <dbReference type="PROSITE" id="PS50883"/>
    </source>
</evidence>
<gene>
    <name evidence="4" type="ORF">MPOR_50890</name>
</gene>
<dbReference type="PANTHER" id="PTHR33121:SF70">
    <property type="entry name" value="SIGNALING PROTEIN YKOW"/>
    <property type="match status" value="1"/>
</dbReference>
<feature type="transmembrane region" description="Helical" evidence="1">
    <location>
        <begin position="28"/>
        <end position="47"/>
    </location>
</feature>
<feature type="transmembrane region" description="Helical" evidence="1">
    <location>
        <begin position="59"/>
        <end position="77"/>
    </location>
</feature>
<feature type="transmembrane region" description="Helical" evidence="1">
    <location>
        <begin position="116"/>
        <end position="141"/>
    </location>
</feature>
<dbReference type="Gene3D" id="3.30.70.270">
    <property type="match status" value="1"/>
</dbReference>
<dbReference type="Proteomes" id="UP000466785">
    <property type="component" value="Chromosome"/>
</dbReference>
<feature type="transmembrane region" description="Helical" evidence="1">
    <location>
        <begin position="89"/>
        <end position="110"/>
    </location>
</feature>